<feature type="domain" description="C2H2-type" evidence="9">
    <location>
        <begin position="147"/>
        <end position="174"/>
    </location>
</feature>
<comment type="caution">
    <text evidence="10">The sequence shown here is derived from an EMBL/GenBank/DDBJ whole genome shotgun (WGS) entry which is preliminary data.</text>
</comment>
<feature type="domain" description="C2H2-type" evidence="9">
    <location>
        <begin position="301"/>
        <end position="328"/>
    </location>
</feature>
<accession>A0AA88NG67</accession>
<dbReference type="Pfam" id="PF13465">
    <property type="entry name" value="zf-H2C2_2"/>
    <property type="match status" value="1"/>
</dbReference>
<keyword evidence="11" id="KW-1185">Reference proteome</keyword>
<dbReference type="Proteomes" id="UP001187315">
    <property type="component" value="Unassembled WGS sequence"/>
</dbReference>
<dbReference type="PANTHER" id="PTHR16515">
    <property type="entry name" value="PR DOMAIN ZINC FINGER PROTEIN"/>
    <property type="match status" value="1"/>
</dbReference>
<evidence type="ECO:0000256" key="1">
    <source>
        <dbReference type="ARBA" id="ARBA00004123"/>
    </source>
</evidence>
<dbReference type="EMBL" id="JAVHJS010000007">
    <property type="protein sequence ID" value="KAK2853055.1"/>
    <property type="molecule type" value="Genomic_DNA"/>
</dbReference>
<evidence type="ECO:0000256" key="8">
    <source>
        <dbReference type="SAM" id="MobiDB-lite"/>
    </source>
</evidence>
<keyword evidence="5" id="KW-0862">Zinc</keyword>
<dbReference type="FunFam" id="3.30.160.60:FF:000145">
    <property type="entry name" value="Zinc finger protein 574"/>
    <property type="match status" value="1"/>
</dbReference>
<evidence type="ECO:0000313" key="10">
    <source>
        <dbReference type="EMBL" id="KAK2853055.1"/>
    </source>
</evidence>
<dbReference type="PANTHER" id="PTHR16515:SF49">
    <property type="entry name" value="GASTRULA ZINC FINGER PROTEIN XLCGF49.1-LIKE-RELATED"/>
    <property type="match status" value="1"/>
</dbReference>
<feature type="region of interest" description="Disordered" evidence="8">
    <location>
        <begin position="111"/>
        <end position="142"/>
    </location>
</feature>
<evidence type="ECO:0000256" key="7">
    <source>
        <dbReference type="PROSITE-ProRule" id="PRU00042"/>
    </source>
</evidence>
<dbReference type="PROSITE" id="PS00028">
    <property type="entry name" value="ZINC_FINGER_C2H2_1"/>
    <property type="match status" value="5"/>
</dbReference>
<dbReference type="SUPFAM" id="SSF57667">
    <property type="entry name" value="beta-beta-alpha zinc fingers"/>
    <property type="match status" value="3"/>
</dbReference>
<dbReference type="PROSITE" id="PS50157">
    <property type="entry name" value="ZINC_FINGER_C2H2_2"/>
    <property type="match status" value="6"/>
</dbReference>
<dbReference type="FunFam" id="3.30.160.60:FF:002343">
    <property type="entry name" value="Zinc finger protein 33A"/>
    <property type="match status" value="1"/>
</dbReference>
<feature type="domain" description="C2H2-type" evidence="9">
    <location>
        <begin position="210"/>
        <end position="237"/>
    </location>
</feature>
<gene>
    <name evidence="10" type="ORF">Q7C36_008256</name>
</gene>
<evidence type="ECO:0000313" key="11">
    <source>
        <dbReference type="Proteomes" id="UP001187315"/>
    </source>
</evidence>
<dbReference type="FunFam" id="3.30.160.60:FF:001732">
    <property type="entry name" value="Zgc:162936"/>
    <property type="match status" value="1"/>
</dbReference>
<comment type="subcellular location">
    <subcellularLocation>
        <location evidence="1">Nucleus</location>
    </subcellularLocation>
</comment>
<feature type="compositionally biased region" description="Basic and acidic residues" evidence="8">
    <location>
        <begin position="111"/>
        <end position="132"/>
    </location>
</feature>
<dbReference type="InterPro" id="IPR013087">
    <property type="entry name" value="Znf_C2H2_type"/>
</dbReference>
<keyword evidence="4 7" id="KW-0863">Zinc-finger</keyword>
<evidence type="ECO:0000256" key="5">
    <source>
        <dbReference type="ARBA" id="ARBA00022833"/>
    </source>
</evidence>
<feature type="domain" description="C2H2-type" evidence="9">
    <location>
        <begin position="175"/>
        <end position="202"/>
    </location>
</feature>
<feature type="compositionally biased region" description="Basic residues" evidence="8">
    <location>
        <begin position="335"/>
        <end position="347"/>
    </location>
</feature>
<dbReference type="Gene3D" id="3.30.160.60">
    <property type="entry name" value="Classic Zinc Finger"/>
    <property type="match status" value="6"/>
</dbReference>
<sequence>MDPEKELIDSKCEQNAEGQHDTVLVLSDIKESERVGRVCRTLKYQPKRVQRSGAEKVCDFTADLIVKDTEEASNEQHVCRICGAVSTCRAELEAHLKDHKVGKTGYGLRSRLEKNYSEEREEQTTSDEKDPTLESPNHDTPFQQSKNICNLCGMEYLHKAKLIVHMRIHTGETPYKCKECGKGFRRSDWLASHVKTHEGKKNPEYRKNLYACDLCDKIYSRRDTLFQHKRKHTQTQVQTQVQKPYPCAICQRHFSSKAYLRKHLMRHSDDRPYTCSECGHGFKRSGTLKKHMRIHTGEKPYSCSFCGKKFAYKYCLDMHMKRSRCKRSRAENKAAGRRRSRNRSKLD</sequence>
<feature type="domain" description="C2H2-type" evidence="9">
    <location>
        <begin position="273"/>
        <end position="300"/>
    </location>
</feature>
<evidence type="ECO:0000256" key="2">
    <source>
        <dbReference type="ARBA" id="ARBA00022723"/>
    </source>
</evidence>
<dbReference type="GO" id="GO:0043565">
    <property type="term" value="F:sequence-specific DNA binding"/>
    <property type="evidence" value="ECO:0007669"/>
    <property type="project" value="UniProtKB-ARBA"/>
</dbReference>
<dbReference type="GO" id="GO:0008270">
    <property type="term" value="F:zinc ion binding"/>
    <property type="evidence" value="ECO:0007669"/>
    <property type="project" value="UniProtKB-KW"/>
</dbReference>
<reference evidence="10" key="1">
    <citation type="submission" date="2023-08" db="EMBL/GenBank/DDBJ databases">
        <title>Pelteobagrus vachellii genome.</title>
        <authorList>
            <person name="Liu H."/>
        </authorList>
    </citation>
    <scope>NUCLEOTIDE SEQUENCE</scope>
    <source>
        <strain evidence="10">PRFRI_2022a</strain>
        <tissue evidence="10">Muscle</tissue>
    </source>
</reference>
<dbReference type="GO" id="GO:0045893">
    <property type="term" value="P:positive regulation of DNA-templated transcription"/>
    <property type="evidence" value="ECO:0007669"/>
    <property type="project" value="UniProtKB-ARBA"/>
</dbReference>
<proteinExistence type="predicted"/>
<dbReference type="InterPro" id="IPR050331">
    <property type="entry name" value="Zinc_finger"/>
</dbReference>
<dbReference type="SMART" id="SM00355">
    <property type="entry name" value="ZnF_C2H2"/>
    <property type="match status" value="7"/>
</dbReference>
<evidence type="ECO:0000259" key="9">
    <source>
        <dbReference type="PROSITE" id="PS50157"/>
    </source>
</evidence>
<evidence type="ECO:0000256" key="6">
    <source>
        <dbReference type="ARBA" id="ARBA00023242"/>
    </source>
</evidence>
<dbReference type="Pfam" id="PF00096">
    <property type="entry name" value="zf-C2H2"/>
    <property type="match status" value="3"/>
</dbReference>
<dbReference type="GO" id="GO:0005694">
    <property type="term" value="C:chromosome"/>
    <property type="evidence" value="ECO:0007669"/>
    <property type="project" value="UniProtKB-ARBA"/>
</dbReference>
<feature type="domain" description="C2H2-type" evidence="9">
    <location>
        <begin position="245"/>
        <end position="272"/>
    </location>
</feature>
<feature type="region of interest" description="Disordered" evidence="8">
    <location>
        <begin position="326"/>
        <end position="347"/>
    </location>
</feature>
<keyword evidence="2" id="KW-0479">Metal-binding</keyword>
<keyword evidence="6" id="KW-0539">Nucleus</keyword>
<evidence type="ECO:0000256" key="3">
    <source>
        <dbReference type="ARBA" id="ARBA00022737"/>
    </source>
</evidence>
<name>A0AA88NG67_TACVA</name>
<organism evidence="10 11">
    <name type="scientific">Tachysurus vachellii</name>
    <name type="common">Darkbarbel catfish</name>
    <name type="synonym">Pelteobagrus vachellii</name>
    <dbReference type="NCBI Taxonomy" id="175792"/>
    <lineage>
        <taxon>Eukaryota</taxon>
        <taxon>Metazoa</taxon>
        <taxon>Chordata</taxon>
        <taxon>Craniata</taxon>
        <taxon>Vertebrata</taxon>
        <taxon>Euteleostomi</taxon>
        <taxon>Actinopterygii</taxon>
        <taxon>Neopterygii</taxon>
        <taxon>Teleostei</taxon>
        <taxon>Ostariophysi</taxon>
        <taxon>Siluriformes</taxon>
        <taxon>Bagridae</taxon>
        <taxon>Tachysurus</taxon>
    </lineage>
</organism>
<evidence type="ECO:0000256" key="4">
    <source>
        <dbReference type="ARBA" id="ARBA00022771"/>
    </source>
</evidence>
<dbReference type="AlphaFoldDB" id="A0AA88NG67"/>
<keyword evidence="3" id="KW-0677">Repeat</keyword>
<dbReference type="InterPro" id="IPR036236">
    <property type="entry name" value="Znf_C2H2_sf"/>
</dbReference>
<protein>
    <recommendedName>
        <fullName evidence="9">C2H2-type domain-containing protein</fullName>
    </recommendedName>
</protein>
<dbReference type="GO" id="GO:0005634">
    <property type="term" value="C:nucleus"/>
    <property type="evidence" value="ECO:0007669"/>
    <property type="project" value="UniProtKB-SubCell"/>
</dbReference>
<dbReference type="FunFam" id="3.30.160.60:FF:000478">
    <property type="entry name" value="Zinc finger protein 133"/>
    <property type="match status" value="1"/>
</dbReference>